<feature type="transmembrane region" description="Helical" evidence="4">
    <location>
        <begin position="16"/>
        <end position="35"/>
    </location>
</feature>
<evidence type="ECO:0000256" key="3">
    <source>
        <dbReference type="SAM" id="Coils"/>
    </source>
</evidence>
<dbReference type="Gene3D" id="1.10.287.470">
    <property type="entry name" value="Helix hairpin bin"/>
    <property type="match status" value="1"/>
</dbReference>
<accession>A0ABV4NSN7</accession>
<evidence type="ECO:0000313" key="5">
    <source>
        <dbReference type="EMBL" id="MFA0792518.1"/>
    </source>
</evidence>
<evidence type="ECO:0000313" key="6">
    <source>
        <dbReference type="Proteomes" id="UP001569414"/>
    </source>
</evidence>
<keyword evidence="4" id="KW-0472">Membrane</keyword>
<dbReference type="Proteomes" id="UP001569414">
    <property type="component" value="Unassembled WGS sequence"/>
</dbReference>
<sequence length="416" mass="46228">MDIIKPKKHPFFKHPLIIGATALSFVAIASTLLLLPEGAHKVDREQLMLGTVQRGDLQVVVDGYGILRSDKQTLITALTAANVQKIVLRPGAEVQRDSIIMQLSNPELMRELDAAETSLEQEAANLRRLILNNQRDVLAEEAILAELNANYQVIKLRREAEDKLVKSGVVSQLTYQTTVLRQEQMKKRVDLQKQRINHLHKVAVESELIQREQINQAQTQLQSIQQRADRLTVRAGLDGILQRLPVELGQGVGPGQELALIGSETDLLALVQVPQSKAEQLAVGQPAEIDTRREKVGGVVTRITPEVRDGNIEVEIAFNAGAPESARPQLNVDARIFTATMEDTLFVERPINVQRHSETTLFLINKNGEEAALQSINFGEESGRYIQITQGVNEADRIILSDMASFNEAEHIQIID</sequence>
<dbReference type="Gene3D" id="2.40.50.100">
    <property type="match status" value="1"/>
</dbReference>
<dbReference type="Gene3D" id="2.40.30.170">
    <property type="match status" value="1"/>
</dbReference>
<gene>
    <name evidence="5" type="ORF">ACCI51_18425</name>
</gene>
<comment type="caution">
    <text evidence="5">The sequence shown here is derived from an EMBL/GenBank/DDBJ whole genome shotgun (WGS) entry which is preliminary data.</text>
</comment>
<evidence type="ECO:0000256" key="1">
    <source>
        <dbReference type="ARBA" id="ARBA00004196"/>
    </source>
</evidence>
<dbReference type="InterPro" id="IPR050465">
    <property type="entry name" value="UPF0194_transport"/>
</dbReference>
<evidence type="ECO:0000256" key="2">
    <source>
        <dbReference type="ARBA" id="ARBA00023054"/>
    </source>
</evidence>
<dbReference type="PANTHER" id="PTHR32347:SF23">
    <property type="entry name" value="BLL5650 PROTEIN"/>
    <property type="match status" value="1"/>
</dbReference>
<keyword evidence="6" id="KW-1185">Reference proteome</keyword>
<protein>
    <submittedName>
        <fullName evidence="5">HlyD family secretion protein</fullName>
    </submittedName>
</protein>
<proteinExistence type="predicted"/>
<dbReference type="RefSeq" id="WP_371844906.1">
    <property type="nucleotide sequence ID" value="NZ_JBGMEL010000028.1"/>
</dbReference>
<keyword evidence="2 3" id="KW-0175">Coiled coil</keyword>
<name>A0ABV4NSN7_9GAMM</name>
<organism evidence="5 6">
    <name type="scientific">Microbulbifer echini</name>
    <dbReference type="NCBI Taxonomy" id="1529067"/>
    <lineage>
        <taxon>Bacteria</taxon>
        <taxon>Pseudomonadati</taxon>
        <taxon>Pseudomonadota</taxon>
        <taxon>Gammaproteobacteria</taxon>
        <taxon>Cellvibrionales</taxon>
        <taxon>Microbulbiferaceae</taxon>
        <taxon>Microbulbifer</taxon>
    </lineage>
</organism>
<dbReference type="PANTHER" id="PTHR32347">
    <property type="entry name" value="EFFLUX SYSTEM COMPONENT YKNX-RELATED"/>
    <property type="match status" value="1"/>
</dbReference>
<keyword evidence="4" id="KW-0812">Transmembrane</keyword>
<reference evidence="5 6" key="1">
    <citation type="submission" date="2024-08" db="EMBL/GenBank/DDBJ databases">
        <authorList>
            <person name="Ishaq N."/>
        </authorList>
    </citation>
    <scope>NUCLEOTIDE SEQUENCE [LARGE SCALE GENOMIC DNA]</scope>
    <source>
        <strain evidence="5 6">JCM 30400</strain>
    </source>
</reference>
<evidence type="ECO:0000256" key="4">
    <source>
        <dbReference type="SAM" id="Phobius"/>
    </source>
</evidence>
<feature type="coiled-coil region" evidence="3">
    <location>
        <begin position="105"/>
        <end position="132"/>
    </location>
</feature>
<keyword evidence="4" id="KW-1133">Transmembrane helix</keyword>
<dbReference type="Gene3D" id="2.40.420.20">
    <property type="match status" value="1"/>
</dbReference>
<comment type="subcellular location">
    <subcellularLocation>
        <location evidence="1">Cell envelope</location>
    </subcellularLocation>
</comment>
<dbReference type="EMBL" id="JBGMEL010000028">
    <property type="protein sequence ID" value="MFA0792518.1"/>
    <property type="molecule type" value="Genomic_DNA"/>
</dbReference>